<feature type="domain" description="HTH marR-type" evidence="2">
    <location>
        <begin position="1"/>
        <end position="135"/>
    </location>
</feature>
<dbReference type="SMART" id="SM00347">
    <property type="entry name" value="HTH_MARR"/>
    <property type="match status" value="1"/>
</dbReference>
<evidence type="ECO:0000256" key="1">
    <source>
        <dbReference type="ARBA" id="ARBA00023125"/>
    </source>
</evidence>
<dbReference type="GO" id="GO:0003700">
    <property type="term" value="F:DNA-binding transcription factor activity"/>
    <property type="evidence" value="ECO:0007669"/>
    <property type="project" value="InterPro"/>
</dbReference>
<dbReference type="OrthoDB" id="2389730at2"/>
<proteinExistence type="predicted"/>
<dbReference type="GO" id="GO:0003677">
    <property type="term" value="F:DNA binding"/>
    <property type="evidence" value="ECO:0007669"/>
    <property type="project" value="UniProtKB-KW"/>
</dbReference>
<gene>
    <name evidence="3" type="ORF">F9U64_13920</name>
</gene>
<dbReference type="PROSITE" id="PS50995">
    <property type="entry name" value="HTH_MARR_2"/>
    <property type="match status" value="1"/>
</dbReference>
<dbReference type="Pfam" id="PF01047">
    <property type="entry name" value="MarR"/>
    <property type="match status" value="1"/>
</dbReference>
<sequence length="143" mass="16937">MNNKSLELIEQELTDLIRRIVISEKRNDSLERSGYILLRLLLSHGPAGVKQLAEKLQLDISTISRQAAALEAKKYVERVPNPADKRSYYYTITDKGIKELEENKQRRFDRLERIMESWSEEEQYNFGKLLKKYNEHVKENPKR</sequence>
<dbReference type="Gene3D" id="1.10.10.10">
    <property type="entry name" value="Winged helix-like DNA-binding domain superfamily/Winged helix DNA-binding domain"/>
    <property type="match status" value="1"/>
</dbReference>
<protein>
    <submittedName>
        <fullName evidence="3">MarR family transcriptional regulator</fullName>
    </submittedName>
</protein>
<dbReference type="RefSeq" id="WP_153404699.1">
    <property type="nucleotide sequence ID" value="NZ_ML762434.1"/>
</dbReference>
<dbReference type="InterPro" id="IPR036388">
    <property type="entry name" value="WH-like_DNA-bd_sf"/>
</dbReference>
<comment type="caution">
    <text evidence="3">The sequence shown here is derived from an EMBL/GenBank/DDBJ whole genome shotgun (WGS) entry which is preliminary data.</text>
</comment>
<organism evidence="3 4">
    <name type="scientific">Gracilibacillus oryzae</name>
    <dbReference type="NCBI Taxonomy" id="1672701"/>
    <lineage>
        <taxon>Bacteria</taxon>
        <taxon>Bacillati</taxon>
        <taxon>Bacillota</taxon>
        <taxon>Bacilli</taxon>
        <taxon>Bacillales</taxon>
        <taxon>Bacillaceae</taxon>
        <taxon>Gracilibacillus</taxon>
    </lineage>
</organism>
<accession>A0A7C8GSA6</accession>
<dbReference type="InterPro" id="IPR011991">
    <property type="entry name" value="ArsR-like_HTH"/>
</dbReference>
<dbReference type="InterPro" id="IPR039422">
    <property type="entry name" value="MarR/SlyA-like"/>
</dbReference>
<dbReference type="PRINTS" id="PR00598">
    <property type="entry name" value="HTHMARR"/>
</dbReference>
<dbReference type="PANTHER" id="PTHR33164">
    <property type="entry name" value="TRANSCRIPTIONAL REGULATOR, MARR FAMILY"/>
    <property type="match status" value="1"/>
</dbReference>
<dbReference type="InterPro" id="IPR036390">
    <property type="entry name" value="WH_DNA-bd_sf"/>
</dbReference>
<dbReference type="EMBL" id="WEID01000069">
    <property type="protein sequence ID" value="KAB8130725.1"/>
    <property type="molecule type" value="Genomic_DNA"/>
</dbReference>
<dbReference type="GO" id="GO:0006950">
    <property type="term" value="P:response to stress"/>
    <property type="evidence" value="ECO:0007669"/>
    <property type="project" value="TreeGrafter"/>
</dbReference>
<evidence type="ECO:0000313" key="4">
    <source>
        <dbReference type="Proteomes" id="UP000480246"/>
    </source>
</evidence>
<dbReference type="AlphaFoldDB" id="A0A7C8GSA6"/>
<evidence type="ECO:0000259" key="2">
    <source>
        <dbReference type="PROSITE" id="PS50995"/>
    </source>
</evidence>
<keyword evidence="1" id="KW-0238">DNA-binding</keyword>
<evidence type="ECO:0000313" key="3">
    <source>
        <dbReference type="EMBL" id="KAB8130725.1"/>
    </source>
</evidence>
<dbReference type="SUPFAM" id="SSF46785">
    <property type="entry name" value="Winged helix' DNA-binding domain"/>
    <property type="match status" value="1"/>
</dbReference>
<name>A0A7C8GSA6_9BACI</name>
<dbReference type="Proteomes" id="UP000480246">
    <property type="component" value="Unassembled WGS sequence"/>
</dbReference>
<dbReference type="PANTHER" id="PTHR33164:SF57">
    <property type="entry name" value="MARR-FAMILY TRANSCRIPTIONAL REGULATOR"/>
    <property type="match status" value="1"/>
</dbReference>
<reference evidence="3 4" key="1">
    <citation type="submission" date="2019-10" db="EMBL/GenBank/DDBJ databases">
        <title>Gracilibacillus sp. nov. isolated from rice seeds.</title>
        <authorList>
            <person name="He S."/>
        </authorList>
    </citation>
    <scope>NUCLEOTIDE SEQUENCE [LARGE SCALE GENOMIC DNA]</scope>
    <source>
        <strain evidence="3 4">TD8</strain>
    </source>
</reference>
<dbReference type="InterPro" id="IPR000835">
    <property type="entry name" value="HTH_MarR-typ"/>
</dbReference>
<keyword evidence="4" id="KW-1185">Reference proteome</keyword>
<dbReference type="CDD" id="cd00090">
    <property type="entry name" value="HTH_ARSR"/>
    <property type="match status" value="1"/>
</dbReference>